<sequence length="769" mass="85337">MKCIFIKRKYLIITIFLLALSLINTLSAHADGWKYYYIGDTELSTGSNQRRNGWHTALYEFDTVQVFAYLNNPKKTAITNPQPGEDYPLIAFTFAGAGYTPMEADFSYTTSKDILLDNSLIGHVYTTYSNLGFTQIAKFDSPNAELVRTYENITIESSVSYYLQFGSVDLTKRPQITVLRTATLNGHEYTLYNAGTPYLHSDLSTYDMTGYVLGGPITWPSDGMYGLTRVTEPGIPNNGVYIKDSAVISSKKTKAPAGPVTVRYLDENQQPIHDEKKVYGLVGNPYDASTDEYKLTIDGYSLDESKLPANALGTFTSNGQIVTYNYTKNKAAAKDVTIRYVDQEGNQIHDPQTISGFVGDSYDASGDVYKLAIDGYTLDETKLPENISGALSDQDQTVTFVYAKNQVKAKDVTVRYVDQQGKQLHDPQTISGFVGDSYDASSDEYKLAIDGYALDETKLPENINGVLSDQDQTVTFVYTKNQVKAKDVTVRYADQQGKQLHDPQTISGFVGNSYDASSEKYKLAISGYSLDEKKLPQNIKGTFSDKEQSVTFVYAKNQAKAKDITVHYVDSKGKQIHDPQTISGSIGDSYDASVDKYKLAITGYSLDEKKLPQNIKGFFSDKEQSVTFVYKKIDDPVPAKKGTVIAQYIDETGTPLIPEEAQRGSLGEKYTTKAKSIDGYELIQSKLPENADGFFTEKPIAVTYVYTKQQKPVITDKTTHTPTGKETLSTYSNTLLPKTGENKSIVLTLLGLVILIFAGVFIYRKKNNQ</sequence>
<evidence type="ECO:0000256" key="7">
    <source>
        <dbReference type="SAM" id="SignalP"/>
    </source>
</evidence>
<comment type="caution">
    <text evidence="9">The sequence shown here is derived from an EMBL/GenBank/DDBJ whole genome shotgun (WGS) entry which is preliminary data.</text>
</comment>
<feature type="transmembrane region" description="Helical" evidence="6">
    <location>
        <begin position="745"/>
        <end position="763"/>
    </location>
</feature>
<dbReference type="Proteomes" id="UP000664357">
    <property type="component" value="Unassembled WGS sequence"/>
</dbReference>
<dbReference type="Pfam" id="PF06458">
    <property type="entry name" value="MucBP"/>
    <property type="match status" value="6"/>
</dbReference>
<keyword evidence="3 7" id="KW-0732">Signal</keyword>
<dbReference type="Pfam" id="PF00746">
    <property type="entry name" value="Gram_pos_anchor"/>
    <property type="match status" value="1"/>
</dbReference>
<keyword evidence="2" id="KW-0964">Secreted</keyword>
<evidence type="ECO:0000256" key="3">
    <source>
        <dbReference type="ARBA" id="ARBA00022729"/>
    </source>
</evidence>
<feature type="chain" id="PRO_5046670577" description="Gram-positive cocci surface proteins LPxTG domain-containing protein" evidence="7">
    <location>
        <begin position="31"/>
        <end position="769"/>
    </location>
</feature>
<keyword evidence="10" id="KW-1185">Reference proteome</keyword>
<dbReference type="InterPro" id="IPR019931">
    <property type="entry name" value="LPXTG_anchor"/>
</dbReference>
<evidence type="ECO:0000256" key="1">
    <source>
        <dbReference type="ARBA" id="ARBA00022512"/>
    </source>
</evidence>
<feature type="signal peptide" evidence="7">
    <location>
        <begin position="1"/>
        <end position="30"/>
    </location>
</feature>
<reference evidence="9 10" key="1">
    <citation type="submission" date="2024-02" db="EMBL/GenBank/DDBJ databases">
        <title>The Genome Sequence of Enterococcus sp. DIV0159.</title>
        <authorList>
            <person name="Earl A."/>
            <person name="Manson A."/>
            <person name="Gilmore M."/>
            <person name="Sanders J."/>
            <person name="Shea T."/>
            <person name="Howe W."/>
            <person name="Livny J."/>
            <person name="Cuomo C."/>
            <person name="Neafsey D."/>
            <person name="Birren B."/>
        </authorList>
    </citation>
    <scope>NUCLEOTIDE SEQUENCE [LARGE SCALE GENOMIC DNA]</scope>
    <source>
        <strain evidence="9 10">665A</strain>
    </source>
</reference>
<dbReference type="EMBL" id="JAFREL020000001">
    <property type="protein sequence ID" value="MEO1769204.1"/>
    <property type="molecule type" value="Genomic_DNA"/>
</dbReference>
<evidence type="ECO:0000256" key="2">
    <source>
        <dbReference type="ARBA" id="ARBA00022525"/>
    </source>
</evidence>
<feature type="domain" description="Gram-positive cocci surface proteins LPxTG" evidence="8">
    <location>
        <begin position="736"/>
        <end position="769"/>
    </location>
</feature>
<keyword evidence="6" id="KW-1133">Transmembrane helix</keyword>
<evidence type="ECO:0000256" key="5">
    <source>
        <dbReference type="ARBA" id="ARBA00023088"/>
    </source>
</evidence>
<gene>
    <name evidence="9" type="ORF">JZO67_001155</name>
</gene>
<dbReference type="NCBIfam" id="TIGR01167">
    <property type="entry name" value="LPXTG_anchor"/>
    <property type="match status" value="1"/>
</dbReference>
<evidence type="ECO:0000256" key="4">
    <source>
        <dbReference type="ARBA" id="ARBA00022737"/>
    </source>
</evidence>
<dbReference type="RefSeq" id="WP_207703282.1">
    <property type="nucleotide sequence ID" value="NZ_JAFREL020000001.1"/>
</dbReference>
<evidence type="ECO:0000256" key="6">
    <source>
        <dbReference type="SAM" id="Phobius"/>
    </source>
</evidence>
<organism evidence="9 10">
    <name type="scientific">Candidatus Enterococcus ferrettii</name>
    <dbReference type="NCBI Taxonomy" id="2815324"/>
    <lineage>
        <taxon>Bacteria</taxon>
        <taxon>Bacillati</taxon>
        <taxon>Bacillota</taxon>
        <taxon>Bacilli</taxon>
        <taxon>Lactobacillales</taxon>
        <taxon>Enterococcaceae</taxon>
        <taxon>Enterococcus</taxon>
    </lineage>
</organism>
<keyword evidence="6" id="KW-0812">Transmembrane</keyword>
<name>A0ABV0EKU0_9ENTE</name>
<keyword evidence="6" id="KW-0472">Membrane</keyword>
<keyword evidence="1" id="KW-0134">Cell wall</keyword>
<evidence type="ECO:0000313" key="9">
    <source>
        <dbReference type="EMBL" id="MEO1769204.1"/>
    </source>
</evidence>
<protein>
    <recommendedName>
        <fullName evidence="8">Gram-positive cocci surface proteins LPxTG domain-containing protein</fullName>
    </recommendedName>
</protein>
<accession>A0ABV0EKU0</accession>
<keyword evidence="5" id="KW-0572">Peptidoglycan-anchor</keyword>
<dbReference type="InterPro" id="IPR009459">
    <property type="entry name" value="MucBP_dom"/>
</dbReference>
<proteinExistence type="predicted"/>
<dbReference type="PROSITE" id="PS50847">
    <property type="entry name" value="GRAM_POS_ANCHORING"/>
    <property type="match status" value="1"/>
</dbReference>
<evidence type="ECO:0000259" key="8">
    <source>
        <dbReference type="PROSITE" id="PS50847"/>
    </source>
</evidence>
<dbReference type="Gene3D" id="3.10.20.320">
    <property type="entry name" value="Putative peptidoglycan bound protein (lpxtg motif)"/>
    <property type="match status" value="6"/>
</dbReference>
<evidence type="ECO:0000313" key="10">
    <source>
        <dbReference type="Proteomes" id="UP000664357"/>
    </source>
</evidence>
<keyword evidence="4" id="KW-0677">Repeat</keyword>